<dbReference type="GO" id="GO:0003700">
    <property type="term" value="F:DNA-binding transcription factor activity"/>
    <property type="evidence" value="ECO:0007669"/>
    <property type="project" value="InterPro"/>
</dbReference>
<accession>A0A3D9KNP9</accession>
<keyword evidence="2" id="KW-0238">DNA-binding</keyword>
<keyword evidence="4" id="KW-0597">Phosphoprotein</keyword>
<dbReference type="Gene3D" id="1.10.10.60">
    <property type="entry name" value="Homeodomain-like"/>
    <property type="match status" value="2"/>
</dbReference>
<dbReference type="SUPFAM" id="SSF46689">
    <property type="entry name" value="Homeodomain-like"/>
    <property type="match status" value="2"/>
</dbReference>
<dbReference type="SMART" id="SM00448">
    <property type="entry name" value="REC"/>
    <property type="match status" value="1"/>
</dbReference>
<dbReference type="Pfam" id="PF00072">
    <property type="entry name" value="Response_reg"/>
    <property type="match status" value="1"/>
</dbReference>
<dbReference type="Pfam" id="PF12833">
    <property type="entry name" value="HTH_18"/>
    <property type="match status" value="1"/>
</dbReference>
<dbReference type="PROSITE" id="PS01124">
    <property type="entry name" value="HTH_ARAC_FAMILY_2"/>
    <property type="match status" value="1"/>
</dbReference>
<evidence type="ECO:0000256" key="1">
    <source>
        <dbReference type="ARBA" id="ARBA00023015"/>
    </source>
</evidence>
<keyword evidence="3" id="KW-0804">Transcription</keyword>
<dbReference type="InterPro" id="IPR018060">
    <property type="entry name" value="HTH_AraC"/>
</dbReference>
<dbReference type="PROSITE" id="PS50110">
    <property type="entry name" value="RESPONSE_REGULATORY"/>
    <property type="match status" value="1"/>
</dbReference>
<dbReference type="InterPro" id="IPR009057">
    <property type="entry name" value="Homeodomain-like_sf"/>
</dbReference>
<name>A0A3D9KNP9_9BACL</name>
<keyword evidence="1" id="KW-0805">Transcription regulation</keyword>
<evidence type="ECO:0000256" key="2">
    <source>
        <dbReference type="ARBA" id="ARBA00023125"/>
    </source>
</evidence>
<comment type="caution">
    <text evidence="7">The sequence shown here is derived from an EMBL/GenBank/DDBJ whole genome shotgun (WGS) entry which is preliminary data.</text>
</comment>
<evidence type="ECO:0000313" key="8">
    <source>
        <dbReference type="Proteomes" id="UP000256977"/>
    </source>
</evidence>
<dbReference type="EMBL" id="QRDZ01000002">
    <property type="protein sequence ID" value="RED87595.1"/>
    <property type="molecule type" value="Genomic_DNA"/>
</dbReference>
<dbReference type="InterPro" id="IPR001789">
    <property type="entry name" value="Sig_transdc_resp-reg_receiver"/>
</dbReference>
<dbReference type="CDD" id="cd17536">
    <property type="entry name" value="REC_YesN-like"/>
    <property type="match status" value="1"/>
</dbReference>
<reference evidence="7 8" key="1">
    <citation type="submission" date="2018-07" db="EMBL/GenBank/DDBJ databases">
        <title>Genomic Encyclopedia of Type Strains, Phase III (KMG-III): the genomes of soil and plant-associated and newly described type strains.</title>
        <authorList>
            <person name="Whitman W."/>
        </authorList>
    </citation>
    <scope>NUCLEOTIDE SEQUENCE [LARGE SCALE GENOMIC DNA]</scope>
    <source>
        <strain evidence="7 8">CECT 7287</strain>
    </source>
</reference>
<sequence>MYDILIVEDEMLVTVGIVNSIDWREAGFNAPHTAANGKQAWELMGKIKFDVIMTDIKMPEMDGLDLVRTMRDDNYSAEVIILSSYTDFEYVSEALELQTCSYLHKPAMMPADIVQAVKKAAARREEFKRQAQTAHRIERLYLNSARKLKERMLLDLLAGNEARDEQWKEVQLQCDPAASIVAVVRFRNGDQVLQSAFKGDATLFAYAATNVIDEVLRAESGYESVCKAPDLAVVLLSGPSEGGEEKRNERFTTLSRVLRTYFQLDVEMALQTEPIALRRLSHAAGALLKVLDEREQRVPADRLIVVDGEAEPRWTYRSEEWLDSGWFSDSFPGVAKVEQIYRELERKNATYRQTLELSGMLLGMLLQRAASYPGVLRELYRVEPEMYSRLQELGTATELKRYAIRLWETAETLIRGSHPQEIEKALQYVERNLHDQKLGLESAAAFVNVSRAHFSRLFKEHTGETFHQYVTKSRIRRAEHLARTTDLKMYEIAEKVGYPSSKYFSKLYKKLIGKQLSQIRSPKKL</sequence>
<evidence type="ECO:0000259" key="5">
    <source>
        <dbReference type="PROSITE" id="PS01124"/>
    </source>
</evidence>
<evidence type="ECO:0000256" key="3">
    <source>
        <dbReference type="ARBA" id="ARBA00023163"/>
    </source>
</evidence>
<dbReference type="GO" id="GO:0000160">
    <property type="term" value="P:phosphorelay signal transduction system"/>
    <property type="evidence" value="ECO:0007669"/>
    <property type="project" value="InterPro"/>
</dbReference>
<feature type="modified residue" description="4-aspartylphosphate" evidence="4">
    <location>
        <position position="55"/>
    </location>
</feature>
<evidence type="ECO:0000313" key="7">
    <source>
        <dbReference type="EMBL" id="RED87595.1"/>
    </source>
</evidence>
<feature type="domain" description="Response regulatory" evidence="6">
    <location>
        <begin position="3"/>
        <end position="120"/>
    </location>
</feature>
<dbReference type="PANTHER" id="PTHR43280">
    <property type="entry name" value="ARAC-FAMILY TRANSCRIPTIONAL REGULATOR"/>
    <property type="match status" value="1"/>
</dbReference>
<dbReference type="InterPro" id="IPR011006">
    <property type="entry name" value="CheY-like_superfamily"/>
</dbReference>
<organism evidence="7 8">
    <name type="scientific">Cohnella phaseoli</name>
    <dbReference type="NCBI Taxonomy" id="456490"/>
    <lineage>
        <taxon>Bacteria</taxon>
        <taxon>Bacillati</taxon>
        <taxon>Bacillota</taxon>
        <taxon>Bacilli</taxon>
        <taxon>Bacillales</taxon>
        <taxon>Paenibacillaceae</taxon>
        <taxon>Cohnella</taxon>
    </lineage>
</organism>
<dbReference type="Gene3D" id="3.40.50.2300">
    <property type="match status" value="1"/>
</dbReference>
<dbReference type="SMART" id="SM00342">
    <property type="entry name" value="HTH_ARAC"/>
    <property type="match status" value="1"/>
</dbReference>
<dbReference type="AlphaFoldDB" id="A0A3D9KNP9"/>
<evidence type="ECO:0000256" key="4">
    <source>
        <dbReference type="PROSITE-ProRule" id="PRU00169"/>
    </source>
</evidence>
<dbReference type="PANTHER" id="PTHR43280:SF2">
    <property type="entry name" value="HTH-TYPE TRANSCRIPTIONAL REGULATOR EXSA"/>
    <property type="match status" value="1"/>
</dbReference>
<dbReference type="Proteomes" id="UP000256977">
    <property type="component" value="Unassembled WGS sequence"/>
</dbReference>
<keyword evidence="8" id="KW-1185">Reference proteome</keyword>
<protein>
    <submittedName>
        <fullName evidence="7">Helix-turn-helix protein</fullName>
    </submittedName>
</protein>
<dbReference type="OrthoDB" id="1769137at2"/>
<dbReference type="GO" id="GO:0043565">
    <property type="term" value="F:sequence-specific DNA binding"/>
    <property type="evidence" value="ECO:0007669"/>
    <property type="project" value="InterPro"/>
</dbReference>
<feature type="domain" description="HTH araC/xylS-type" evidence="5">
    <location>
        <begin position="423"/>
        <end position="522"/>
    </location>
</feature>
<proteinExistence type="predicted"/>
<dbReference type="RefSeq" id="WP_116059005.1">
    <property type="nucleotide sequence ID" value="NZ_QRDZ01000002.1"/>
</dbReference>
<evidence type="ECO:0000259" key="6">
    <source>
        <dbReference type="PROSITE" id="PS50110"/>
    </source>
</evidence>
<gene>
    <name evidence="7" type="ORF">DFP98_10273</name>
</gene>
<dbReference type="SUPFAM" id="SSF52172">
    <property type="entry name" value="CheY-like"/>
    <property type="match status" value="1"/>
</dbReference>